<dbReference type="EMBL" id="JACCJB010000004">
    <property type="protein sequence ID" value="KAF6228000.1"/>
    <property type="molecule type" value="Genomic_DNA"/>
</dbReference>
<organism evidence="1 2">
    <name type="scientific">Letharia lupina</name>
    <dbReference type="NCBI Taxonomy" id="560253"/>
    <lineage>
        <taxon>Eukaryota</taxon>
        <taxon>Fungi</taxon>
        <taxon>Dikarya</taxon>
        <taxon>Ascomycota</taxon>
        <taxon>Pezizomycotina</taxon>
        <taxon>Lecanoromycetes</taxon>
        <taxon>OSLEUM clade</taxon>
        <taxon>Lecanoromycetidae</taxon>
        <taxon>Lecanorales</taxon>
        <taxon>Lecanorineae</taxon>
        <taxon>Parmeliaceae</taxon>
        <taxon>Letharia</taxon>
    </lineage>
</organism>
<evidence type="ECO:0000313" key="2">
    <source>
        <dbReference type="Proteomes" id="UP000593566"/>
    </source>
</evidence>
<reference evidence="1 2" key="1">
    <citation type="journal article" date="2020" name="Genomics">
        <title>Complete, high-quality genomes from long-read metagenomic sequencing of two wolf lichen thalli reveals enigmatic genome architecture.</title>
        <authorList>
            <person name="McKenzie S.K."/>
            <person name="Walston R.F."/>
            <person name="Allen J.L."/>
        </authorList>
    </citation>
    <scope>NUCLEOTIDE SEQUENCE [LARGE SCALE GENOMIC DNA]</scope>
    <source>
        <strain evidence="1">WasteWater1</strain>
    </source>
</reference>
<dbReference type="AlphaFoldDB" id="A0A8H6CQH8"/>
<protein>
    <submittedName>
        <fullName evidence="1">Uncharacterized protein</fullName>
    </submittedName>
</protein>
<comment type="caution">
    <text evidence="1">The sequence shown here is derived from an EMBL/GenBank/DDBJ whole genome shotgun (WGS) entry which is preliminary data.</text>
</comment>
<dbReference type="RefSeq" id="XP_037155934.1">
    <property type="nucleotide sequence ID" value="XM_037298598.1"/>
</dbReference>
<proteinExistence type="predicted"/>
<keyword evidence="2" id="KW-1185">Reference proteome</keyword>
<sequence length="300" mass="33077">MDTIRSVSKMPNPSAEKNILENFYQNRATILYHETYHFDSTVVRPNTRDYANGPQSIWEQAKLKGAYWSYVTQWFRSVFPPVPRKVYQAQSGFISSSSTTEADLYPPVNFTTVLPASFVAPSNPDIPNATPDSSLWTEFRGMSPPEAPSSTATATQVSATSTCKIHVDEYEFCGAESSDLFANVSMANGNGDTIGETVINYTYPFGMPINVGDTYSFQPRLGLAIMITGEHEGDYIQFTQGDLSWTSNTTTGVVSCTDGGWEPKDGPVCGREYGDTDAVCVTHFYSPSEMFLEAETGHRL</sequence>
<dbReference type="Proteomes" id="UP000593566">
    <property type="component" value="Unassembled WGS sequence"/>
</dbReference>
<gene>
    <name evidence="1" type="ORF">HO133_007728</name>
</gene>
<accession>A0A8H6CQH8</accession>
<evidence type="ECO:0000313" key="1">
    <source>
        <dbReference type="EMBL" id="KAF6228000.1"/>
    </source>
</evidence>
<dbReference type="GeneID" id="59336125"/>
<name>A0A8H6CQH8_9LECA</name>